<protein>
    <recommendedName>
        <fullName evidence="2">6-bladed beta-propeller</fullName>
    </recommendedName>
</protein>
<dbReference type="AlphaFoldDB" id="A0A5J4RHC3"/>
<dbReference type="Pfam" id="PF17170">
    <property type="entry name" value="DUF5128"/>
    <property type="match status" value="1"/>
</dbReference>
<gene>
    <name evidence="1" type="ORF">EZS27_018950</name>
</gene>
<reference evidence="1" key="1">
    <citation type="submission" date="2019-03" db="EMBL/GenBank/DDBJ databases">
        <title>Single cell metagenomics reveals metabolic interactions within the superorganism composed of flagellate Streblomastix strix and complex community of Bacteroidetes bacteria on its surface.</title>
        <authorList>
            <person name="Treitli S.C."/>
            <person name="Kolisko M."/>
            <person name="Husnik F."/>
            <person name="Keeling P."/>
            <person name="Hampl V."/>
        </authorList>
    </citation>
    <scope>NUCLEOTIDE SEQUENCE</scope>
    <source>
        <strain evidence="1">STM</strain>
    </source>
</reference>
<sequence length="339" mass="39388">MNHINKLLYLLLIAACYSCSSNSDTEKYQNKRDNVINVREKVKEIEMEEVLIGQTARLCLMNDYLIIGDYKSLDKLIHLFDKKEFRYLTSTAYRGQGPGEITNMGHIAADETNRMFYVNDHGKQTIFSYELDSVLANSRYMPEVKMKMNEKQFPDKYQCINDTLSIGLLITPIGNADFKPSVAKWNMSTGEVTPMKYEHPGIEKKRISFAVSMENGIYVECFFNHDLMTIVSLDGDLKYTIYGPDWSSQDNNKIHYYGKVIFCNNKILATYSGGHNSFDKRFPTKFLVFDINGDYIQTLETGYRISDYCYDKENNRIIMNLDDEIQFAYLNLDENMLRK</sequence>
<dbReference type="InterPro" id="IPR011044">
    <property type="entry name" value="Quino_amine_DH_bsu"/>
</dbReference>
<evidence type="ECO:0000313" key="1">
    <source>
        <dbReference type="EMBL" id="KAA6332550.1"/>
    </source>
</evidence>
<dbReference type="SUPFAM" id="SSF50969">
    <property type="entry name" value="YVTN repeat-like/Quinoprotein amine dehydrogenase"/>
    <property type="match status" value="1"/>
</dbReference>
<dbReference type="EMBL" id="SNRY01001226">
    <property type="protein sequence ID" value="KAA6332550.1"/>
    <property type="molecule type" value="Genomic_DNA"/>
</dbReference>
<organism evidence="1">
    <name type="scientific">termite gut metagenome</name>
    <dbReference type="NCBI Taxonomy" id="433724"/>
    <lineage>
        <taxon>unclassified sequences</taxon>
        <taxon>metagenomes</taxon>
        <taxon>organismal metagenomes</taxon>
    </lineage>
</organism>
<comment type="caution">
    <text evidence="1">The sequence shown here is derived from an EMBL/GenBank/DDBJ whole genome shotgun (WGS) entry which is preliminary data.</text>
</comment>
<proteinExistence type="predicted"/>
<accession>A0A5J4RHC3</accession>
<name>A0A5J4RHC3_9ZZZZ</name>
<evidence type="ECO:0008006" key="2">
    <source>
        <dbReference type="Google" id="ProtNLM"/>
    </source>
</evidence>